<dbReference type="Pfam" id="PF02674">
    <property type="entry name" value="Colicin_V"/>
    <property type="match status" value="1"/>
</dbReference>
<dbReference type="GO" id="GO:0009403">
    <property type="term" value="P:toxin biosynthetic process"/>
    <property type="evidence" value="ECO:0007669"/>
    <property type="project" value="InterPro"/>
</dbReference>
<evidence type="ECO:0000256" key="4">
    <source>
        <dbReference type="ARBA" id="ARBA00023136"/>
    </source>
</evidence>
<gene>
    <name evidence="7" type="ORF">RN605_09860</name>
    <name evidence="6" type="ORF">RN608_02690</name>
</gene>
<dbReference type="Proteomes" id="UP001304515">
    <property type="component" value="Chromosome"/>
</dbReference>
<evidence type="ECO:0000313" key="8">
    <source>
        <dbReference type="Proteomes" id="UP001304515"/>
    </source>
</evidence>
<feature type="transmembrane region" description="Helical" evidence="5">
    <location>
        <begin position="98"/>
        <end position="117"/>
    </location>
</feature>
<dbReference type="InterPro" id="IPR003825">
    <property type="entry name" value="Colicin-V_CvpA"/>
</dbReference>
<feature type="transmembrane region" description="Helical" evidence="5">
    <location>
        <begin position="60"/>
        <end position="78"/>
    </location>
</feature>
<evidence type="ECO:0000313" key="6">
    <source>
        <dbReference type="EMBL" id="WNM19600.1"/>
    </source>
</evidence>
<proteinExistence type="predicted"/>
<evidence type="ECO:0000256" key="2">
    <source>
        <dbReference type="ARBA" id="ARBA00022692"/>
    </source>
</evidence>
<dbReference type="KEGG" id="fcj:RN605_09860"/>
<keyword evidence="3 5" id="KW-1133">Transmembrane helix</keyword>
<keyword evidence="4 5" id="KW-0472">Membrane</keyword>
<dbReference type="PANTHER" id="PTHR37306:SF1">
    <property type="entry name" value="COLICIN V PRODUCTION PROTEIN"/>
    <property type="match status" value="1"/>
</dbReference>
<protein>
    <submittedName>
        <fullName evidence="6">CvpA family protein</fullName>
    </submittedName>
</protein>
<name>A0AA96EZ76_9FLAO</name>
<feature type="transmembrane region" description="Helical" evidence="5">
    <location>
        <begin position="29"/>
        <end position="48"/>
    </location>
</feature>
<evidence type="ECO:0000313" key="7">
    <source>
        <dbReference type="EMBL" id="WNM20989.1"/>
    </source>
</evidence>
<reference evidence="6 8" key="1">
    <citation type="submission" date="2023-09" db="EMBL/GenBank/DDBJ databases">
        <title>Flavobacterium sp. a novel bacteria isolate from Pepper rhizosphere.</title>
        <authorList>
            <person name="Peng Y."/>
            <person name="Lee J."/>
        </authorList>
    </citation>
    <scope>NUCLEOTIDE SEQUENCE</scope>
    <source>
        <strain evidence="6">PMR2A8</strain>
        <strain evidence="7 8">PMTSA4</strain>
    </source>
</reference>
<sequence length="166" mass="18242">MSYIDIILGGLLIFGLIRGIKNGLFVELASLISFFIGIYIAVKFSYIVGGFIGDSKTAKVAAFVITLILVIVGIHLLAKVFSKIANFVFLGWLNRLGGAVFAVLKTALLLGIVLSLFQKVNIDNAIISKETQEESIFFNPIMKTSEILLPVLNDWFIDLREKVSSN</sequence>
<accession>A0AA96EZ76</accession>
<keyword evidence="2 5" id="KW-0812">Transmembrane</keyword>
<dbReference type="EMBL" id="CP134878">
    <property type="protein sequence ID" value="WNM19600.1"/>
    <property type="molecule type" value="Genomic_DNA"/>
</dbReference>
<comment type="subcellular location">
    <subcellularLocation>
        <location evidence="1">Membrane</location>
        <topology evidence="1">Multi-pass membrane protein</topology>
    </subcellularLocation>
</comment>
<dbReference type="PANTHER" id="PTHR37306">
    <property type="entry name" value="COLICIN V PRODUCTION PROTEIN"/>
    <property type="match status" value="1"/>
</dbReference>
<dbReference type="EMBL" id="CP134890">
    <property type="protein sequence ID" value="WNM20989.1"/>
    <property type="molecule type" value="Genomic_DNA"/>
</dbReference>
<evidence type="ECO:0000256" key="1">
    <source>
        <dbReference type="ARBA" id="ARBA00004141"/>
    </source>
</evidence>
<dbReference type="RefSeq" id="WP_313324490.1">
    <property type="nucleotide sequence ID" value="NZ_CP134878.1"/>
</dbReference>
<accession>A0AA96EZ31</accession>
<keyword evidence="8" id="KW-1185">Reference proteome</keyword>
<dbReference type="GO" id="GO:0016020">
    <property type="term" value="C:membrane"/>
    <property type="evidence" value="ECO:0007669"/>
    <property type="project" value="UniProtKB-SubCell"/>
</dbReference>
<evidence type="ECO:0000256" key="5">
    <source>
        <dbReference type="SAM" id="Phobius"/>
    </source>
</evidence>
<dbReference type="AlphaFoldDB" id="A0AA96EZ76"/>
<evidence type="ECO:0000256" key="3">
    <source>
        <dbReference type="ARBA" id="ARBA00022989"/>
    </source>
</evidence>
<organism evidence="6">
    <name type="scientific">Flavobacterium capsici</name>
    <dbReference type="NCBI Taxonomy" id="3075618"/>
    <lineage>
        <taxon>Bacteria</taxon>
        <taxon>Pseudomonadati</taxon>
        <taxon>Bacteroidota</taxon>
        <taxon>Flavobacteriia</taxon>
        <taxon>Flavobacteriales</taxon>
        <taxon>Flavobacteriaceae</taxon>
        <taxon>Flavobacterium</taxon>
    </lineage>
</organism>